<protein>
    <submittedName>
        <fullName evidence="1">Uncharacterized protein</fullName>
    </submittedName>
</protein>
<dbReference type="InterPro" id="IPR036179">
    <property type="entry name" value="Ig-like_dom_sf"/>
</dbReference>
<gene>
    <name evidence="1" type="ORF">CGI_10004064</name>
</gene>
<dbReference type="InterPro" id="IPR013783">
    <property type="entry name" value="Ig-like_fold"/>
</dbReference>
<dbReference type="PROSITE" id="PS50835">
    <property type="entry name" value="IG_LIKE"/>
    <property type="match status" value="1"/>
</dbReference>
<dbReference type="EMBL" id="JH818291">
    <property type="protein sequence ID" value="EKC36541.1"/>
    <property type="molecule type" value="Genomic_DNA"/>
</dbReference>
<accession>K1RQD2</accession>
<dbReference type="InterPro" id="IPR007110">
    <property type="entry name" value="Ig-like_dom"/>
</dbReference>
<dbReference type="Gene3D" id="2.60.40.10">
    <property type="entry name" value="Immunoglobulins"/>
    <property type="match status" value="1"/>
</dbReference>
<dbReference type="AlphaFoldDB" id="K1RQD2"/>
<dbReference type="InParanoid" id="K1RQD2"/>
<name>K1RQD2_MAGGI</name>
<reference evidence="1" key="1">
    <citation type="journal article" date="2012" name="Nature">
        <title>The oyster genome reveals stress adaptation and complexity of shell formation.</title>
        <authorList>
            <person name="Zhang G."/>
            <person name="Fang X."/>
            <person name="Guo X."/>
            <person name="Li L."/>
            <person name="Luo R."/>
            <person name="Xu F."/>
            <person name="Yang P."/>
            <person name="Zhang L."/>
            <person name="Wang X."/>
            <person name="Qi H."/>
            <person name="Xiong Z."/>
            <person name="Que H."/>
            <person name="Xie Y."/>
            <person name="Holland P.W."/>
            <person name="Paps J."/>
            <person name="Zhu Y."/>
            <person name="Wu F."/>
            <person name="Chen Y."/>
            <person name="Wang J."/>
            <person name="Peng C."/>
            <person name="Meng J."/>
            <person name="Yang L."/>
            <person name="Liu J."/>
            <person name="Wen B."/>
            <person name="Zhang N."/>
            <person name="Huang Z."/>
            <person name="Zhu Q."/>
            <person name="Feng Y."/>
            <person name="Mount A."/>
            <person name="Hedgecock D."/>
            <person name="Xu Z."/>
            <person name="Liu Y."/>
            <person name="Domazet-Loso T."/>
            <person name="Du Y."/>
            <person name="Sun X."/>
            <person name="Zhang S."/>
            <person name="Liu B."/>
            <person name="Cheng P."/>
            <person name="Jiang X."/>
            <person name="Li J."/>
            <person name="Fan D."/>
            <person name="Wang W."/>
            <person name="Fu W."/>
            <person name="Wang T."/>
            <person name="Wang B."/>
            <person name="Zhang J."/>
            <person name="Peng Z."/>
            <person name="Li Y."/>
            <person name="Li N."/>
            <person name="Wang J."/>
            <person name="Chen M."/>
            <person name="He Y."/>
            <person name="Tan F."/>
            <person name="Song X."/>
            <person name="Zheng Q."/>
            <person name="Huang R."/>
            <person name="Yang H."/>
            <person name="Du X."/>
            <person name="Chen L."/>
            <person name="Yang M."/>
            <person name="Gaffney P.M."/>
            <person name="Wang S."/>
            <person name="Luo L."/>
            <person name="She Z."/>
            <person name="Ming Y."/>
            <person name="Huang W."/>
            <person name="Zhang S."/>
            <person name="Huang B."/>
            <person name="Zhang Y."/>
            <person name="Qu T."/>
            <person name="Ni P."/>
            <person name="Miao G."/>
            <person name="Wang J."/>
            <person name="Wang Q."/>
            <person name="Steinberg C.E."/>
            <person name="Wang H."/>
            <person name="Li N."/>
            <person name="Qian L."/>
            <person name="Zhang G."/>
            <person name="Li Y."/>
            <person name="Yang H."/>
            <person name="Liu X."/>
            <person name="Wang J."/>
            <person name="Yin Y."/>
            <person name="Wang J."/>
        </authorList>
    </citation>
    <scope>NUCLEOTIDE SEQUENCE [LARGE SCALE GENOMIC DNA]</scope>
    <source>
        <strain evidence="1">05x7-T-G4-1.051#20</strain>
    </source>
</reference>
<evidence type="ECO:0000313" key="1">
    <source>
        <dbReference type="EMBL" id="EKC36541.1"/>
    </source>
</evidence>
<dbReference type="SUPFAM" id="SSF48726">
    <property type="entry name" value="Immunoglobulin"/>
    <property type="match status" value="1"/>
</dbReference>
<proteinExistence type="predicted"/>
<organism evidence="1">
    <name type="scientific">Magallana gigas</name>
    <name type="common">Pacific oyster</name>
    <name type="synonym">Crassostrea gigas</name>
    <dbReference type="NCBI Taxonomy" id="29159"/>
    <lineage>
        <taxon>Eukaryota</taxon>
        <taxon>Metazoa</taxon>
        <taxon>Spiralia</taxon>
        <taxon>Lophotrochozoa</taxon>
        <taxon>Mollusca</taxon>
        <taxon>Bivalvia</taxon>
        <taxon>Autobranchia</taxon>
        <taxon>Pteriomorphia</taxon>
        <taxon>Ostreida</taxon>
        <taxon>Ostreoidea</taxon>
        <taxon>Ostreidae</taxon>
        <taxon>Magallana</taxon>
    </lineage>
</organism>
<dbReference type="CDD" id="cd00096">
    <property type="entry name" value="Ig"/>
    <property type="match status" value="1"/>
</dbReference>
<dbReference type="HOGENOM" id="CLU_1534062_0_0_1"/>
<sequence>MARVFNGASPVVEIDANYKGRVACGLDEANNWVNLCFTSSVSLSDGGIYFASTSTSSANTLYVMAQPRKPTIITENTIISGTVQTFTCSTTSTSNPAPGLPLTYSWFVNYAPVNNPRFSGTGNGGQTLTIDRVQKQDKGTTLRCVANEDKGLTSEHSDLKTLDVLCKKHRKLLAK</sequence>